<proteinExistence type="predicted"/>
<dbReference type="AlphaFoldDB" id="A0A453CFE8"/>
<sequence>DSAKNRKTKKQVRSRIQLSEDDVVAIFFSFDGIKLEKDTLHHGILKKWPI</sequence>
<keyword evidence="2" id="KW-1185">Reference proteome</keyword>
<accession>A0A453CFE8</accession>
<reference evidence="2" key="2">
    <citation type="journal article" date="2017" name="Nat. Plants">
        <title>The Aegilops tauschii genome reveals multiple impacts of transposons.</title>
        <authorList>
            <person name="Zhao G."/>
            <person name="Zou C."/>
            <person name="Li K."/>
            <person name="Wang K."/>
            <person name="Li T."/>
            <person name="Gao L."/>
            <person name="Zhang X."/>
            <person name="Wang H."/>
            <person name="Yang Z."/>
            <person name="Liu X."/>
            <person name="Jiang W."/>
            <person name="Mao L."/>
            <person name="Kong X."/>
            <person name="Jiao Y."/>
            <person name="Jia J."/>
        </authorList>
    </citation>
    <scope>NUCLEOTIDE SEQUENCE [LARGE SCALE GENOMIC DNA]</scope>
    <source>
        <strain evidence="2">cv. AL8/78</strain>
    </source>
</reference>
<organism evidence="1 2">
    <name type="scientific">Aegilops tauschii subsp. strangulata</name>
    <name type="common">Goatgrass</name>
    <dbReference type="NCBI Taxonomy" id="200361"/>
    <lineage>
        <taxon>Eukaryota</taxon>
        <taxon>Viridiplantae</taxon>
        <taxon>Streptophyta</taxon>
        <taxon>Embryophyta</taxon>
        <taxon>Tracheophyta</taxon>
        <taxon>Spermatophyta</taxon>
        <taxon>Magnoliopsida</taxon>
        <taxon>Liliopsida</taxon>
        <taxon>Poales</taxon>
        <taxon>Poaceae</taxon>
        <taxon>BOP clade</taxon>
        <taxon>Pooideae</taxon>
        <taxon>Triticodae</taxon>
        <taxon>Triticeae</taxon>
        <taxon>Triticinae</taxon>
        <taxon>Aegilops</taxon>
    </lineage>
</organism>
<reference evidence="1" key="3">
    <citation type="journal article" date="2017" name="Nature">
        <title>Genome sequence of the progenitor of the wheat D genome Aegilops tauschii.</title>
        <authorList>
            <person name="Luo M.C."/>
            <person name="Gu Y.Q."/>
            <person name="Puiu D."/>
            <person name="Wang H."/>
            <person name="Twardziok S.O."/>
            <person name="Deal K.R."/>
            <person name="Huo N."/>
            <person name="Zhu T."/>
            <person name="Wang L."/>
            <person name="Wang Y."/>
            <person name="McGuire P.E."/>
            <person name="Liu S."/>
            <person name="Long H."/>
            <person name="Ramasamy R.K."/>
            <person name="Rodriguez J.C."/>
            <person name="Van S.L."/>
            <person name="Yuan L."/>
            <person name="Wang Z."/>
            <person name="Xia Z."/>
            <person name="Xiao L."/>
            <person name="Anderson O.D."/>
            <person name="Ouyang S."/>
            <person name="Liang Y."/>
            <person name="Zimin A.V."/>
            <person name="Pertea G."/>
            <person name="Qi P."/>
            <person name="Bennetzen J.L."/>
            <person name="Dai X."/>
            <person name="Dawson M.W."/>
            <person name="Muller H.G."/>
            <person name="Kugler K."/>
            <person name="Rivarola-Duarte L."/>
            <person name="Spannagl M."/>
            <person name="Mayer K.F.X."/>
            <person name="Lu F.H."/>
            <person name="Bevan M.W."/>
            <person name="Leroy P."/>
            <person name="Li P."/>
            <person name="You F.M."/>
            <person name="Sun Q."/>
            <person name="Liu Z."/>
            <person name="Lyons E."/>
            <person name="Wicker T."/>
            <person name="Salzberg S.L."/>
            <person name="Devos K.M."/>
            <person name="Dvorak J."/>
        </authorList>
    </citation>
    <scope>NUCLEOTIDE SEQUENCE [LARGE SCALE GENOMIC DNA]</scope>
    <source>
        <strain evidence="1">cv. AL8/78</strain>
    </source>
</reference>
<name>A0A453CFE8_AEGTS</name>
<evidence type="ECO:0000313" key="1">
    <source>
        <dbReference type="EnsemblPlants" id="AET2Gv20827500.7"/>
    </source>
</evidence>
<protein>
    <submittedName>
        <fullName evidence="1">Uncharacterized protein</fullName>
    </submittedName>
</protein>
<reference evidence="1" key="4">
    <citation type="submission" date="2019-03" db="UniProtKB">
        <authorList>
            <consortium name="EnsemblPlants"/>
        </authorList>
    </citation>
    <scope>IDENTIFICATION</scope>
</reference>
<dbReference type="EnsemblPlants" id="AET2Gv20827500.7">
    <property type="protein sequence ID" value="AET2Gv20827500.7"/>
    <property type="gene ID" value="AET2Gv20827500"/>
</dbReference>
<reference evidence="1" key="5">
    <citation type="journal article" date="2021" name="G3 (Bethesda)">
        <title>Aegilops tauschii genome assembly Aet v5.0 features greater sequence contiguity and improved annotation.</title>
        <authorList>
            <person name="Wang L."/>
            <person name="Zhu T."/>
            <person name="Rodriguez J.C."/>
            <person name="Deal K.R."/>
            <person name="Dubcovsky J."/>
            <person name="McGuire P.E."/>
            <person name="Lux T."/>
            <person name="Spannagl M."/>
            <person name="Mayer K.F.X."/>
            <person name="Baldrich P."/>
            <person name="Meyers B.C."/>
            <person name="Huo N."/>
            <person name="Gu Y.Q."/>
            <person name="Zhou H."/>
            <person name="Devos K.M."/>
            <person name="Bennetzen J.L."/>
            <person name="Unver T."/>
            <person name="Budak H."/>
            <person name="Gulick P.J."/>
            <person name="Galiba G."/>
            <person name="Kalapos B."/>
            <person name="Nelson D.R."/>
            <person name="Li P."/>
            <person name="You F.M."/>
            <person name="Luo M.C."/>
            <person name="Dvorak J."/>
        </authorList>
    </citation>
    <scope>NUCLEOTIDE SEQUENCE [LARGE SCALE GENOMIC DNA]</scope>
    <source>
        <strain evidence="1">cv. AL8/78</strain>
    </source>
</reference>
<dbReference type="Proteomes" id="UP000015105">
    <property type="component" value="Chromosome 2D"/>
</dbReference>
<reference evidence="2" key="1">
    <citation type="journal article" date="2014" name="Science">
        <title>Ancient hybridizations among the ancestral genomes of bread wheat.</title>
        <authorList>
            <consortium name="International Wheat Genome Sequencing Consortium,"/>
            <person name="Marcussen T."/>
            <person name="Sandve S.R."/>
            <person name="Heier L."/>
            <person name="Spannagl M."/>
            <person name="Pfeifer M."/>
            <person name="Jakobsen K.S."/>
            <person name="Wulff B.B."/>
            <person name="Steuernagel B."/>
            <person name="Mayer K.F."/>
            <person name="Olsen O.A."/>
        </authorList>
    </citation>
    <scope>NUCLEOTIDE SEQUENCE [LARGE SCALE GENOMIC DNA]</scope>
    <source>
        <strain evidence="2">cv. AL8/78</strain>
    </source>
</reference>
<evidence type="ECO:0000313" key="2">
    <source>
        <dbReference type="Proteomes" id="UP000015105"/>
    </source>
</evidence>
<dbReference type="Gramene" id="AET2Gv20827500.7">
    <property type="protein sequence ID" value="AET2Gv20827500.7"/>
    <property type="gene ID" value="AET2Gv20827500"/>
</dbReference>